<evidence type="ECO:0000313" key="2">
    <source>
        <dbReference type="EMBL" id="RAV02302.1"/>
    </source>
</evidence>
<accession>A0A329L748</accession>
<evidence type="ECO:0000313" key="3">
    <source>
        <dbReference type="Proteomes" id="UP000250915"/>
    </source>
</evidence>
<sequence>MRICLMRASQGRLSRLGFLMVTTRFARLRRPRDRQRSMVTTRFARLRRPRDRHGPARRPARPGRPNSTP</sequence>
<protein>
    <submittedName>
        <fullName evidence="2">Uncharacterized protein</fullName>
    </submittedName>
</protein>
<dbReference type="Proteomes" id="UP000250915">
    <property type="component" value="Unassembled WGS sequence"/>
</dbReference>
<proteinExistence type="predicted"/>
<evidence type="ECO:0000256" key="1">
    <source>
        <dbReference type="SAM" id="MobiDB-lite"/>
    </source>
</evidence>
<comment type="caution">
    <text evidence="2">The sequence shown here is derived from an EMBL/GenBank/DDBJ whole genome shotgun (WGS) entry which is preliminary data.</text>
</comment>
<organism evidence="2 3">
    <name type="scientific">Mycobacterium colombiense</name>
    <dbReference type="NCBI Taxonomy" id="339268"/>
    <lineage>
        <taxon>Bacteria</taxon>
        <taxon>Bacillati</taxon>
        <taxon>Actinomycetota</taxon>
        <taxon>Actinomycetes</taxon>
        <taxon>Mycobacteriales</taxon>
        <taxon>Mycobacteriaceae</taxon>
        <taxon>Mycobacterium</taxon>
        <taxon>Mycobacterium avium complex (MAC)</taxon>
    </lineage>
</organism>
<dbReference type="EMBL" id="QMEV01000125">
    <property type="protein sequence ID" value="RAV02302.1"/>
    <property type="molecule type" value="Genomic_DNA"/>
</dbReference>
<dbReference type="AlphaFoldDB" id="A0A329L748"/>
<name>A0A329L748_9MYCO</name>
<reference evidence="2 3" key="1">
    <citation type="submission" date="2018-06" db="EMBL/GenBank/DDBJ databases">
        <title>NTM in soil in Japan.</title>
        <authorList>
            <person name="Ohya K."/>
        </authorList>
    </citation>
    <scope>NUCLEOTIDE SEQUENCE [LARGE SCALE GENOMIC DNA]</scope>
    <source>
        <strain evidence="2 3">GF28</strain>
    </source>
</reference>
<gene>
    <name evidence="2" type="ORF">DQP57_26040</name>
</gene>
<feature type="region of interest" description="Disordered" evidence="1">
    <location>
        <begin position="31"/>
        <end position="69"/>
    </location>
</feature>
<feature type="compositionally biased region" description="Basic residues" evidence="1">
    <location>
        <begin position="44"/>
        <end position="61"/>
    </location>
</feature>